<organism evidence="1 2">
    <name type="scientific">Cristinia sonorae</name>
    <dbReference type="NCBI Taxonomy" id="1940300"/>
    <lineage>
        <taxon>Eukaryota</taxon>
        <taxon>Fungi</taxon>
        <taxon>Dikarya</taxon>
        <taxon>Basidiomycota</taxon>
        <taxon>Agaricomycotina</taxon>
        <taxon>Agaricomycetes</taxon>
        <taxon>Agaricomycetidae</taxon>
        <taxon>Agaricales</taxon>
        <taxon>Pleurotineae</taxon>
        <taxon>Stephanosporaceae</taxon>
        <taxon>Cristinia</taxon>
    </lineage>
</organism>
<sequence>MLRFIGGHCSARECILSFEEVQAHLAVALLKEDSDVEDTPSDSEGKQDDSAVLQLVRILDAFGIVLPRLPKRKKTPSEILRPLVDHLAATIRLVAQIANIQEGKDIIASASRFTASLSSWADGNEDEQTQCNLLLFEFICSTLEMCSRSTNIGLAQLAFEAQFPRFASRSGPSSSSSVDEDIVQDAVSALAHLGLTLEDYLKRPSIGSLILVAHLGRHSLGSDLFALLRWILTSLQTNTALDEILAILLTSLGQLRATGDTSVPSQFVIPLVQVLGPVAGCHPDAPTRHLVFRLLSITLTLSAPAIRLQLLRDLLSDSEALTPQMQVAAIGLVREATIEALSVPEQSPPNPFASPILLREIGPMVFSLQSSELFSSCEVALDDFMQSPEPLRLVESLTLLFVLLKRDLENRTGIRDNQQINDIGLNFLAPLQAQMDFWKQGQDSNDNDSEHSHNLMQLGILDMWLERTQSAVQDISEGFGDI</sequence>
<dbReference type="OrthoDB" id="5396786at2759"/>
<dbReference type="InterPro" id="IPR013877">
    <property type="entry name" value="YAP-bd/ALF4/Glomulin"/>
</dbReference>
<comment type="caution">
    <text evidence="1">The sequence shown here is derived from an EMBL/GenBank/DDBJ whole genome shotgun (WGS) entry which is preliminary data.</text>
</comment>
<protein>
    <submittedName>
        <fullName evidence="1">Uncharacterized protein</fullName>
    </submittedName>
</protein>
<name>A0A8K0XNI2_9AGAR</name>
<dbReference type="AlphaFoldDB" id="A0A8K0XNI2"/>
<keyword evidence="2" id="KW-1185">Reference proteome</keyword>
<dbReference type="Proteomes" id="UP000813824">
    <property type="component" value="Unassembled WGS sequence"/>
</dbReference>
<dbReference type="EMBL" id="JAEVFJ010000021">
    <property type="protein sequence ID" value="KAH8097072.1"/>
    <property type="molecule type" value="Genomic_DNA"/>
</dbReference>
<reference evidence="1" key="1">
    <citation type="journal article" date="2021" name="New Phytol.">
        <title>Evolutionary innovations through gain and loss of genes in the ectomycorrhizal Boletales.</title>
        <authorList>
            <person name="Wu G."/>
            <person name="Miyauchi S."/>
            <person name="Morin E."/>
            <person name="Kuo A."/>
            <person name="Drula E."/>
            <person name="Varga T."/>
            <person name="Kohler A."/>
            <person name="Feng B."/>
            <person name="Cao Y."/>
            <person name="Lipzen A."/>
            <person name="Daum C."/>
            <person name="Hundley H."/>
            <person name="Pangilinan J."/>
            <person name="Johnson J."/>
            <person name="Barry K."/>
            <person name="LaButti K."/>
            <person name="Ng V."/>
            <person name="Ahrendt S."/>
            <person name="Min B."/>
            <person name="Choi I.G."/>
            <person name="Park H."/>
            <person name="Plett J.M."/>
            <person name="Magnuson J."/>
            <person name="Spatafora J.W."/>
            <person name="Nagy L.G."/>
            <person name="Henrissat B."/>
            <person name="Grigoriev I.V."/>
            <person name="Yang Z.L."/>
            <person name="Xu J."/>
            <person name="Martin F.M."/>
        </authorList>
    </citation>
    <scope>NUCLEOTIDE SEQUENCE</scope>
    <source>
        <strain evidence="1">KKN 215</strain>
    </source>
</reference>
<dbReference type="Pfam" id="PF08568">
    <property type="entry name" value="Kinetochor_Ybp2"/>
    <property type="match status" value="1"/>
</dbReference>
<proteinExistence type="predicted"/>
<accession>A0A8K0XNI2</accession>
<gene>
    <name evidence="1" type="ORF">BXZ70DRAFT_944170</name>
</gene>
<evidence type="ECO:0000313" key="2">
    <source>
        <dbReference type="Proteomes" id="UP000813824"/>
    </source>
</evidence>
<evidence type="ECO:0000313" key="1">
    <source>
        <dbReference type="EMBL" id="KAH8097072.1"/>
    </source>
</evidence>